<dbReference type="Proteomes" id="UP001595075">
    <property type="component" value="Unassembled WGS sequence"/>
</dbReference>
<gene>
    <name evidence="2" type="ORF">VTL71DRAFT_4859</name>
</gene>
<evidence type="ECO:0000313" key="2">
    <source>
        <dbReference type="EMBL" id="KAL2064365.1"/>
    </source>
</evidence>
<proteinExistence type="predicted"/>
<name>A0ABR4C355_9HELO</name>
<evidence type="ECO:0000313" key="3">
    <source>
        <dbReference type="Proteomes" id="UP001595075"/>
    </source>
</evidence>
<protein>
    <submittedName>
        <fullName evidence="2">Uncharacterized protein</fullName>
    </submittedName>
</protein>
<organism evidence="2 3">
    <name type="scientific">Oculimacula yallundae</name>
    <dbReference type="NCBI Taxonomy" id="86028"/>
    <lineage>
        <taxon>Eukaryota</taxon>
        <taxon>Fungi</taxon>
        <taxon>Dikarya</taxon>
        <taxon>Ascomycota</taxon>
        <taxon>Pezizomycotina</taxon>
        <taxon>Leotiomycetes</taxon>
        <taxon>Helotiales</taxon>
        <taxon>Ploettnerulaceae</taxon>
        <taxon>Oculimacula</taxon>
    </lineage>
</organism>
<dbReference type="EMBL" id="JAZHXI010000014">
    <property type="protein sequence ID" value="KAL2064365.1"/>
    <property type="molecule type" value="Genomic_DNA"/>
</dbReference>
<keyword evidence="3" id="KW-1185">Reference proteome</keyword>
<feature type="region of interest" description="Disordered" evidence="1">
    <location>
        <begin position="40"/>
        <end position="66"/>
    </location>
</feature>
<reference evidence="2 3" key="1">
    <citation type="journal article" date="2024" name="Commun. Biol.">
        <title>Comparative genomic analysis of thermophilic fungi reveals convergent evolutionary adaptations and gene losses.</title>
        <authorList>
            <person name="Steindorff A.S."/>
            <person name="Aguilar-Pontes M.V."/>
            <person name="Robinson A.J."/>
            <person name="Andreopoulos B."/>
            <person name="LaButti K."/>
            <person name="Kuo A."/>
            <person name="Mondo S."/>
            <person name="Riley R."/>
            <person name="Otillar R."/>
            <person name="Haridas S."/>
            <person name="Lipzen A."/>
            <person name="Grimwood J."/>
            <person name="Schmutz J."/>
            <person name="Clum A."/>
            <person name="Reid I.D."/>
            <person name="Moisan M.C."/>
            <person name="Butler G."/>
            <person name="Nguyen T.T.M."/>
            <person name="Dewar K."/>
            <person name="Conant G."/>
            <person name="Drula E."/>
            <person name="Henrissat B."/>
            <person name="Hansel C."/>
            <person name="Singer S."/>
            <person name="Hutchinson M.I."/>
            <person name="de Vries R.P."/>
            <person name="Natvig D.O."/>
            <person name="Powell A.J."/>
            <person name="Tsang A."/>
            <person name="Grigoriev I.V."/>
        </authorList>
    </citation>
    <scope>NUCLEOTIDE SEQUENCE [LARGE SCALE GENOMIC DNA]</scope>
    <source>
        <strain evidence="2 3">CBS 494.80</strain>
    </source>
</reference>
<evidence type="ECO:0000256" key="1">
    <source>
        <dbReference type="SAM" id="MobiDB-lite"/>
    </source>
</evidence>
<accession>A0ABR4C355</accession>
<comment type="caution">
    <text evidence="2">The sequence shown here is derived from an EMBL/GenBank/DDBJ whole genome shotgun (WGS) entry which is preliminary data.</text>
</comment>
<sequence>MLRRLLSPTLRKSVLSAAAHMIGLAQLSTRALTEGITKFMNTPRIERPRHTLSPHRPSEEDSKTSQRVYNVAPTHMTPIRNVRFTEISARTLKERVKFYLNAPRVEEQPQRIRPHYQGAEGKPTSPAFILACCLFAISSLIRNDVFNRMWCVVQRGNDNWTEKYDRLKQARNDWNLKSTPEEELPSGCERSSDIMKMSKWAWIVERIRELEREKDLSETGR</sequence>